<evidence type="ECO:0000256" key="1">
    <source>
        <dbReference type="ARBA" id="ARBA00022612"/>
    </source>
</evidence>
<protein>
    <recommendedName>
        <fullName evidence="2">Terminase large subunit gp17-like C-terminal domain-containing protein</fullName>
    </recommendedName>
</protein>
<sequence length="512" mass="58369">MNVPTLTPEELTQIKLNRAVRRMLARKSHFWFFSIYLSHYIKYPFAPFHHDIFVLTEDEELKLAVLVVFRGGGKSTLVTLSYAIWSIIGMQKKKFVLILSQTQAQARLLLTNIKRELESNQLLKDDIGPFEEVGDEWGATSIVISNYEARITIASTEQGVRGLRHGQYRPDVVICDDVEDLNVVKTKEGRDKTFSWFTGEVLPIGDKETKFIIVGNLLHEDSLLMRLRKMIVEGKLDGKFFAYPLLDDEGNMAWLGKFPTLQDIEKLKATIGSDSAWSREYLLKIISDADRVVHPEWIQYYDSIPQEQGNDFRYIATGIDLAISQKESADYTAMVSAKVYGHQEELKVYILPNPINKRMSFPDTVEMAIQLSKTLGNDTYTKLFIEEVGYQQALVEHLEAKNIPAEGVKIAGQDKQARLTLITHLIRQGKVLFPKQGVEDLIMQLTGFGVEKHDDLADAFSLLLLKIMGFDNESEPQVTFIDLGDFYGRRSLSDIGEGYDYPITKGLYREKF</sequence>
<gene>
    <name evidence="3" type="ORF">UU34_C0008G0014</name>
</gene>
<dbReference type="NCBIfam" id="TIGR01630">
    <property type="entry name" value="psiM2_ORF9"/>
    <property type="match status" value="1"/>
</dbReference>
<comment type="caution">
    <text evidence="3">The sequence shown here is derived from an EMBL/GenBank/DDBJ whole genome shotgun (WGS) entry which is preliminary data.</text>
</comment>
<dbReference type="EMBL" id="LCAG01000008">
    <property type="protein sequence ID" value="KKR86990.1"/>
    <property type="molecule type" value="Genomic_DNA"/>
</dbReference>
<dbReference type="Gene3D" id="3.40.50.300">
    <property type="entry name" value="P-loop containing nucleotide triphosphate hydrolases"/>
    <property type="match status" value="1"/>
</dbReference>
<dbReference type="Pfam" id="PF17289">
    <property type="entry name" value="Terminase_6C"/>
    <property type="match status" value="1"/>
</dbReference>
<dbReference type="InterPro" id="IPR027417">
    <property type="entry name" value="P-loop_NTPase"/>
</dbReference>
<dbReference type="Proteomes" id="UP000034854">
    <property type="component" value="Unassembled WGS sequence"/>
</dbReference>
<dbReference type="Gene3D" id="3.30.420.240">
    <property type="match status" value="1"/>
</dbReference>
<reference evidence="3 4" key="1">
    <citation type="journal article" date="2015" name="Nature">
        <title>rRNA introns, odd ribosomes, and small enigmatic genomes across a large radiation of phyla.</title>
        <authorList>
            <person name="Brown C.T."/>
            <person name="Hug L.A."/>
            <person name="Thomas B.C."/>
            <person name="Sharon I."/>
            <person name="Castelle C.J."/>
            <person name="Singh A."/>
            <person name="Wilkins M.J."/>
            <person name="Williams K.H."/>
            <person name="Banfield J.F."/>
        </authorList>
    </citation>
    <scope>NUCLEOTIDE SEQUENCE [LARGE SCALE GENOMIC DNA]</scope>
</reference>
<evidence type="ECO:0000259" key="2">
    <source>
        <dbReference type="Pfam" id="PF17289"/>
    </source>
</evidence>
<organism evidence="3 4">
    <name type="scientific">Candidatus Curtissbacteria bacterium GW2011_GWA1_41_11</name>
    <dbReference type="NCBI Taxonomy" id="1618409"/>
    <lineage>
        <taxon>Bacteria</taxon>
        <taxon>Candidatus Curtissiibacteriota</taxon>
    </lineage>
</organism>
<feature type="domain" description="Terminase large subunit gp17-like C-terminal" evidence="2">
    <location>
        <begin position="318"/>
        <end position="465"/>
    </location>
</feature>
<dbReference type="InterPro" id="IPR035421">
    <property type="entry name" value="Terminase_6C"/>
</dbReference>
<dbReference type="InterPro" id="IPR006517">
    <property type="entry name" value="Phage_terminase_lsu-like_C"/>
</dbReference>
<evidence type="ECO:0000313" key="3">
    <source>
        <dbReference type="EMBL" id="KKR86990.1"/>
    </source>
</evidence>
<accession>A0A0G0WR98</accession>
<dbReference type="AlphaFoldDB" id="A0A0G0WR98"/>
<proteinExistence type="predicted"/>
<keyword evidence="1" id="KW-1188">Viral release from host cell</keyword>
<name>A0A0G0WR98_9BACT</name>
<evidence type="ECO:0000313" key="4">
    <source>
        <dbReference type="Proteomes" id="UP000034854"/>
    </source>
</evidence>